<comment type="similarity">
    <text evidence="1">Belongs to the DprA/Smf family.</text>
</comment>
<keyword evidence="5" id="KW-1185">Reference proteome</keyword>
<gene>
    <name evidence="4" type="primary">dprA</name>
    <name evidence="4" type="ORF">QC820_11920</name>
</gene>
<dbReference type="Proteomes" id="UP001252270">
    <property type="component" value="Unassembled WGS sequence"/>
</dbReference>
<accession>A0ABU1GNB7</accession>
<feature type="domain" description="DprA winged helix" evidence="3">
    <location>
        <begin position="302"/>
        <end position="360"/>
    </location>
</feature>
<dbReference type="InterPro" id="IPR003488">
    <property type="entry name" value="DprA"/>
</dbReference>
<dbReference type="InterPro" id="IPR041614">
    <property type="entry name" value="DprA_WH"/>
</dbReference>
<dbReference type="Pfam" id="PF17782">
    <property type="entry name" value="WHD_DprA"/>
    <property type="match status" value="1"/>
</dbReference>
<dbReference type="EMBL" id="JARWAL010000010">
    <property type="protein sequence ID" value="MDR5893519.1"/>
    <property type="molecule type" value="Genomic_DNA"/>
</dbReference>
<evidence type="ECO:0000313" key="5">
    <source>
        <dbReference type="Proteomes" id="UP001252270"/>
    </source>
</evidence>
<dbReference type="PANTHER" id="PTHR43022:SF1">
    <property type="entry name" value="PROTEIN SMF"/>
    <property type="match status" value="1"/>
</dbReference>
<protein>
    <submittedName>
        <fullName evidence="4">DNA-processing protein DprA</fullName>
    </submittedName>
</protein>
<name>A0ABU1GNB7_9GAMM</name>
<reference evidence="4 5" key="1">
    <citation type="submission" date="2023-04" db="EMBL/GenBank/DDBJ databases">
        <title>A long-awaited taxogenomic arrangement of the family Halomonadaceae.</title>
        <authorList>
            <person name="De La Haba R."/>
            <person name="Chuvochina M."/>
            <person name="Wittouck S."/>
            <person name="Arahal D.R."/>
            <person name="Sanchez-Porro C."/>
            <person name="Hugenholtz P."/>
            <person name="Ventosa A."/>
        </authorList>
    </citation>
    <scope>NUCLEOTIDE SEQUENCE [LARGE SCALE GENOMIC DNA]</scope>
    <source>
        <strain evidence="4 5">DSM 17332</strain>
    </source>
</reference>
<evidence type="ECO:0000313" key="4">
    <source>
        <dbReference type="EMBL" id="MDR5893519.1"/>
    </source>
</evidence>
<comment type="caution">
    <text evidence="4">The sequence shown here is derived from an EMBL/GenBank/DDBJ whole genome shotgun (WGS) entry which is preliminary data.</text>
</comment>
<proteinExistence type="inferred from homology"/>
<sequence>MRPGAREWLVLSQLPGIGPARLAEVASRASAWPDGWLALLPKEAATALRLWLDHPARSPLRGEIARAEAWLAAAPARHLLHPDHPAWPRLLEETADPPPVLWAWGDLGALSPPRLAMVGARRATREGLTNAARFARDLAGRGWCVVSGMALGIDAAAQQAALAAGGASVAVLGCGVDVVYPARHHRLHERLREPGGLLLSEHPPGTPARPAYFPRRNRIVTGLSYGVLVVEAAERSGSLVSARLAAEQGREVFALPGSIHNPQARGCLRLIRDGAALVCEVDDIIAELSQWQPVQAAAAPLAEAAAASNPRLGDPLLRWLSGTPTPVDALVGLSGLGVIECQRRLLELELEGRVAHAAGGWVRLSGA</sequence>
<dbReference type="SUPFAM" id="SSF102405">
    <property type="entry name" value="MCP/YpsA-like"/>
    <property type="match status" value="1"/>
</dbReference>
<dbReference type="Gene3D" id="3.40.50.450">
    <property type="match status" value="1"/>
</dbReference>
<dbReference type="Pfam" id="PF02481">
    <property type="entry name" value="DNA_processg_A"/>
    <property type="match status" value="1"/>
</dbReference>
<evidence type="ECO:0000259" key="3">
    <source>
        <dbReference type="Pfam" id="PF17782"/>
    </source>
</evidence>
<dbReference type="NCBIfam" id="TIGR00732">
    <property type="entry name" value="dprA"/>
    <property type="match status" value="1"/>
</dbReference>
<dbReference type="PANTHER" id="PTHR43022">
    <property type="entry name" value="PROTEIN SMF"/>
    <property type="match status" value="1"/>
</dbReference>
<evidence type="ECO:0000259" key="2">
    <source>
        <dbReference type="Pfam" id="PF02481"/>
    </source>
</evidence>
<organism evidence="4 5">
    <name type="scientific">Halomonas mongoliensis</name>
    <dbReference type="NCBI Taxonomy" id="321265"/>
    <lineage>
        <taxon>Bacteria</taxon>
        <taxon>Pseudomonadati</taxon>
        <taxon>Pseudomonadota</taxon>
        <taxon>Gammaproteobacteria</taxon>
        <taxon>Oceanospirillales</taxon>
        <taxon>Halomonadaceae</taxon>
        <taxon>Halomonas</taxon>
    </lineage>
</organism>
<evidence type="ECO:0000256" key="1">
    <source>
        <dbReference type="ARBA" id="ARBA00006525"/>
    </source>
</evidence>
<dbReference type="InterPro" id="IPR057666">
    <property type="entry name" value="DrpA_SLOG"/>
</dbReference>
<feature type="domain" description="Smf/DprA SLOG" evidence="2">
    <location>
        <begin position="79"/>
        <end position="288"/>
    </location>
</feature>